<sequence>MTEFNDSCLIVDVPTAFDMNAETKLNFERYAKNAKKPLLGPVPADDLLNAFLSDSGSDKHRNIGAVESSDIEAPTDLGYAALFIDVNPEPEGDDFLRDAPIVKDIRSHPGLNGLNSRSVLSLRCPELRRLSFFMLAHAFKDENAHSSNFESKLAP</sequence>
<gene>
    <name evidence="1" type="ORF">A0H81_08712</name>
</gene>
<comment type="caution">
    <text evidence="1">The sequence shown here is derived from an EMBL/GenBank/DDBJ whole genome shotgun (WGS) entry which is preliminary data.</text>
</comment>
<reference evidence="1 2" key="1">
    <citation type="submission" date="2016-03" db="EMBL/GenBank/DDBJ databases">
        <title>Whole genome sequencing of Grifola frondosa 9006-11.</title>
        <authorList>
            <person name="Min B."/>
            <person name="Park H."/>
            <person name="Kim J.-G."/>
            <person name="Cho H."/>
            <person name="Oh Y.-L."/>
            <person name="Kong W.-S."/>
            <person name="Choi I.-G."/>
        </authorList>
    </citation>
    <scope>NUCLEOTIDE SEQUENCE [LARGE SCALE GENOMIC DNA]</scope>
    <source>
        <strain evidence="1 2">9006-11</strain>
    </source>
</reference>
<accession>A0A1C7M2Y1</accession>
<organism evidence="1 2">
    <name type="scientific">Grifola frondosa</name>
    <name type="common">Maitake</name>
    <name type="synonym">Polyporus frondosus</name>
    <dbReference type="NCBI Taxonomy" id="5627"/>
    <lineage>
        <taxon>Eukaryota</taxon>
        <taxon>Fungi</taxon>
        <taxon>Dikarya</taxon>
        <taxon>Basidiomycota</taxon>
        <taxon>Agaricomycotina</taxon>
        <taxon>Agaricomycetes</taxon>
        <taxon>Polyporales</taxon>
        <taxon>Grifolaceae</taxon>
        <taxon>Grifola</taxon>
    </lineage>
</organism>
<evidence type="ECO:0000313" key="1">
    <source>
        <dbReference type="EMBL" id="OBZ71118.1"/>
    </source>
</evidence>
<dbReference type="Proteomes" id="UP000092993">
    <property type="component" value="Unassembled WGS sequence"/>
</dbReference>
<dbReference type="AlphaFoldDB" id="A0A1C7M2Y1"/>
<proteinExistence type="predicted"/>
<protein>
    <submittedName>
        <fullName evidence="1">Uncharacterized protein</fullName>
    </submittedName>
</protein>
<keyword evidence="2" id="KW-1185">Reference proteome</keyword>
<name>A0A1C7M2Y1_GRIFR</name>
<dbReference type="EMBL" id="LUGG01000011">
    <property type="protein sequence ID" value="OBZ71118.1"/>
    <property type="molecule type" value="Genomic_DNA"/>
</dbReference>
<evidence type="ECO:0000313" key="2">
    <source>
        <dbReference type="Proteomes" id="UP000092993"/>
    </source>
</evidence>